<dbReference type="PROSITE" id="PS50067">
    <property type="entry name" value="KINESIN_MOTOR_2"/>
    <property type="match status" value="1"/>
</dbReference>
<dbReference type="GO" id="GO:0003777">
    <property type="term" value="F:microtubule motor activity"/>
    <property type="evidence" value="ECO:0007669"/>
    <property type="project" value="InterPro"/>
</dbReference>
<dbReference type="InterPro" id="IPR027417">
    <property type="entry name" value="P-loop_NTPase"/>
</dbReference>
<dbReference type="Gene3D" id="3.40.850.10">
    <property type="entry name" value="Kinesin motor domain"/>
    <property type="match status" value="1"/>
</dbReference>
<dbReference type="GO" id="GO:0007018">
    <property type="term" value="P:microtubule-based movement"/>
    <property type="evidence" value="ECO:0007669"/>
    <property type="project" value="InterPro"/>
</dbReference>
<evidence type="ECO:0000256" key="2">
    <source>
        <dbReference type="ARBA" id="ARBA00022741"/>
    </source>
</evidence>
<comment type="similarity">
    <text evidence="5">Belongs to the TRAFAC class myosin-kinesin ATPase superfamily. Kinesin family.</text>
</comment>
<comment type="caution">
    <text evidence="8">The sequence shown here is derived from an EMBL/GenBank/DDBJ whole genome shotgun (WGS) entry which is preliminary data.</text>
</comment>
<dbReference type="Proteomes" id="UP000187209">
    <property type="component" value="Unassembled WGS sequence"/>
</dbReference>
<dbReference type="InterPro" id="IPR036961">
    <property type="entry name" value="Kinesin_motor_dom_sf"/>
</dbReference>
<evidence type="ECO:0000256" key="4">
    <source>
        <dbReference type="ARBA" id="ARBA00023175"/>
    </source>
</evidence>
<proteinExistence type="inferred from homology"/>
<keyword evidence="4 5" id="KW-0505">Motor protein</keyword>
<keyword evidence="6" id="KW-0175">Coiled coil</keyword>
<evidence type="ECO:0000256" key="6">
    <source>
        <dbReference type="SAM" id="Coils"/>
    </source>
</evidence>
<evidence type="ECO:0000313" key="8">
    <source>
        <dbReference type="EMBL" id="OMJ66148.1"/>
    </source>
</evidence>
<keyword evidence="2 5" id="KW-0547">Nucleotide-binding</keyword>
<feature type="domain" description="Kinesin motor" evidence="7">
    <location>
        <begin position="220"/>
        <end position="533"/>
    </location>
</feature>
<reference evidence="8 9" key="1">
    <citation type="submission" date="2016-11" db="EMBL/GenBank/DDBJ databases">
        <title>The macronuclear genome of Stentor coeruleus: a giant cell with tiny introns.</title>
        <authorList>
            <person name="Slabodnick M."/>
            <person name="Ruby J.G."/>
            <person name="Reiff S.B."/>
            <person name="Swart E.C."/>
            <person name="Gosai S."/>
            <person name="Prabakaran S."/>
            <person name="Witkowska E."/>
            <person name="Larue G.E."/>
            <person name="Fisher S."/>
            <person name="Freeman R.M."/>
            <person name="Gunawardena J."/>
            <person name="Chu W."/>
            <person name="Stover N.A."/>
            <person name="Gregory B.D."/>
            <person name="Nowacki M."/>
            <person name="Derisi J."/>
            <person name="Roy S.W."/>
            <person name="Marshall W.F."/>
            <person name="Sood P."/>
        </authorList>
    </citation>
    <scope>NUCLEOTIDE SEQUENCE [LARGE SCALE GENOMIC DNA]</scope>
    <source>
        <strain evidence="8">WM001</strain>
    </source>
</reference>
<dbReference type="PRINTS" id="PR00380">
    <property type="entry name" value="KINESINHEAVY"/>
</dbReference>
<evidence type="ECO:0000259" key="7">
    <source>
        <dbReference type="PROSITE" id="PS50067"/>
    </source>
</evidence>
<dbReference type="GO" id="GO:0005874">
    <property type="term" value="C:microtubule"/>
    <property type="evidence" value="ECO:0007669"/>
    <property type="project" value="UniProtKB-KW"/>
</dbReference>
<dbReference type="SUPFAM" id="SSF52540">
    <property type="entry name" value="P-loop containing nucleoside triphosphate hydrolases"/>
    <property type="match status" value="1"/>
</dbReference>
<dbReference type="GO" id="GO:0008017">
    <property type="term" value="F:microtubule binding"/>
    <property type="evidence" value="ECO:0007669"/>
    <property type="project" value="InterPro"/>
</dbReference>
<dbReference type="GO" id="GO:0005524">
    <property type="term" value="F:ATP binding"/>
    <property type="evidence" value="ECO:0007669"/>
    <property type="project" value="UniProtKB-UniRule"/>
</dbReference>
<keyword evidence="1" id="KW-0493">Microtubule</keyword>
<dbReference type="EMBL" id="MPUH01001806">
    <property type="protein sequence ID" value="OMJ66148.1"/>
    <property type="molecule type" value="Genomic_DNA"/>
</dbReference>
<accession>A0A1R2ANM8</accession>
<dbReference type="Pfam" id="PF00225">
    <property type="entry name" value="Kinesin"/>
    <property type="match status" value="1"/>
</dbReference>
<evidence type="ECO:0000313" key="9">
    <source>
        <dbReference type="Proteomes" id="UP000187209"/>
    </source>
</evidence>
<keyword evidence="9" id="KW-1185">Reference proteome</keyword>
<evidence type="ECO:0000256" key="5">
    <source>
        <dbReference type="PROSITE-ProRule" id="PRU00283"/>
    </source>
</evidence>
<keyword evidence="3 5" id="KW-0067">ATP-binding</keyword>
<dbReference type="InterPro" id="IPR027640">
    <property type="entry name" value="Kinesin-like_fam"/>
</dbReference>
<evidence type="ECO:0000256" key="3">
    <source>
        <dbReference type="ARBA" id="ARBA00022840"/>
    </source>
</evidence>
<dbReference type="PANTHER" id="PTHR47972:SF45">
    <property type="entry name" value="PROTEIN CLARET SEGREGATIONAL"/>
    <property type="match status" value="1"/>
</dbReference>
<name>A0A1R2ANM8_9CILI</name>
<feature type="coiled-coil region" evidence="6">
    <location>
        <begin position="144"/>
        <end position="220"/>
    </location>
</feature>
<protein>
    <recommendedName>
        <fullName evidence="7">Kinesin motor domain-containing protein</fullName>
    </recommendedName>
</protein>
<dbReference type="OrthoDB" id="3176171at2759"/>
<evidence type="ECO:0000256" key="1">
    <source>
        <dbReference type="ARBA" id="ARBA00022701"/>
    </source>
</evidence>
<dbReference type="InterPro" id="IPR001752">
    <property type="entry name" value="Kinesin_motor_dom"/>
</dbReference>
<dbReference type="SMART" id="SM00129">
    <property type="entry name" value="KISc"/>
    <property type="match status" value="1"/>
</dbReference>
<gene>
    <name evidence="8" type="ORF">SteCoe_37119</name>
</gene>
<feature type="coiled-coil region" evidence="6">
    <location>
        <begin position="344"/>
        <end position="371"/>
    </location>
</feature>
<dbReference type="AlphaFoldDB" id="A0A1R2ANM8"/>
<organism evidence="8 9">
    <name type="scientific">Stentor coeruleus</name>
    <dbReference type="NCBI Taxonomy" id="5963"/>
    <lineage>
        <taxon>Eukaryota</taxon>
        <taxon>Sar</taxon>
        <taxon>Alveolata</taxon>
        <taxon>Ciliophora</taxon>
        <taxon>Postciliodesmatophora</taxon>
        <taxon>Heterotrichea</taxon>
        <taxon>Heterotrichida</taxon>
        <taxon>Stentoridae</taxon>
        <taxon>Stentor</taxon>
    </lineage>
</organism>
<sequence>MNTESSVPLDIQQAFCPDTILKSPSLNFLENNKKASIKPIKMIEEQLYFLEKLKTLNSCVNDLLQKSQKKFKAKSEQLQDSKRVNLEINKRNALSAERDAMVKDLCDKLCDYKCKNSQIIASNQALNAKIEATIKINNELLAQKQIMLNEKAHKEDTLNKLEEENNITIIKLEDCNEKTEIHKTIIESHTSALNAYQKKRVEAYTEIKKLNNYLQELKGNIRVFCRIRPKLPADKNDIAKIDISERTITVYKGVKPSKFSFDRVFGPNDTIYEIFEEISQLVQNALDGYKVCIFAYGQTGSGKTYTMEGPSEEIKDRNSTGLIQKSVELMFTTTEKLKQIGWEYKFYASTIEIYNEQVRDLQNNRNVISTNSTAAINPTKIEISSYKDLIPILSKARKERAIAETECNINSSRSHFIFQLNIYGEKGDDMNEGILNLIDLAGSERIKVSKVEGDRLEEAKAINKSLSSLGDVIHALVKKDKHIPFRNSRLTLVLKHCLGGDGKTLMFVNISPFACNFKETVNSLVFAQKVNSCILN</sequence>
<feature type="binding site" evidence="5">
    <location>
        <begin position="297"/>
        <end position="304"/>
    </location>
    <ligand>
        <name>ATP</name>
        <dbReference type="ChEBI" id="CHEBI:30616"/>
    </ligand>
</feature>
<dbReference type="PANTHER" id="PTHR47972">
    <property type="entry name" value="KINESIN-LIKE PROTEIN KLP-3"/>
    <property type="match status" value="1"/>
</dbReference>